<keyword evidence="4" id="KW-1185">Reference proteome</keyword>
<feature type="region of interest" description="Disordered" evidence="1">
    <location>
        <begin position="482"/>
        <end position="538"/>
    </location>
</feature>
<name>G4TFE7_SERID</name>
<feature type="region of interest" description="Disordered" evidence="1">
    <location>
        <begin position="382"/>
        <end position="440"/>
    </location>
</feature>
<dbReference type="InParanoid" id="G4TFE7"/>
<feature type="compositionally biased region" description="Low complexity" evidence="1">
    <location>
        <begin position="414"/>
        <end position="424"/>
    </location>
</feature>
<protein>
    <submittedName>
        <fullName evidence="3">Uncharacterized protein</fullName>
    </submittedName>
</protein>
<sequence length="538" mass="59125">MPAWNTTVQDYSPLITYSPVEAWRGGSTVATSNPGFYEYFNDEYKTTNITNATASFMFNGTGVWVYGSKGRDHGEYTVLLDGHPTVLNGSAPIPLFQTLLFGVDHLSQGQHILQIINTERNSAHSNIDVDFITWEQSRPDDTLLQHFIKVTAETGWDYGPSWSLEQTPQAPDKQLLSTSPNSTVTLTFSGSHIDIYGLTNAECGSFVASIDGDEGSGLLSCYTPESHSHVLLYSVDTSGLGVHNLTITSKEDQGRKGLVLSHAIATTSINFQARSDPPLSGPVGSRSGPPNARMALIITFSVLSPLLALFLLYLVFVRKQRVHRITHDKERKIQLDEELGHANGMLILPYGRRGVRVDLPRISSWADGKLADRLDSIDSLEGSFGQEPGRVYEQERPPPLEVSERRRSNGLKRSQSSPPQMSSQAVPGKKRHVGITSDHTRATRAAAVPRLIIPLDTNQAAGHRHMRDGGLGGYGFGRARSSPMTPPSAPQTMSPPPFPEFPTPLLELSWNTGRSWREKNRRLSHPPPPAYEQAMANV</sequence>
<reference evidence="3 4" key="1">
    <citation type="journal article" date="2011" name="PLoS Pathog.">
        <title>Endophytic Life Strategies Decoded by Genome and Transcriptome Analyses of the Mutualistic Root Symbiont Piriformospora indica.</title>
        <authorList>
            <person name="Zuccaro A."/>
            <person name="Lahrmann U."/>
            <person name="Guldener U."/>
            <person name="Langen G."/>
            <person name="Pfiffi S."/>
            <person name="Biedenkopf D."/>
            <person name="Wong P."/>
            <person name="Samans B."/>
            <person name="Grimm C."/>
            <person name="Basiewicz M."/>
            <person name="Murat C."/>
            <person name="Martin F."/>
            <person name="Kogel K.H."/>
        </authorList>
    </citation>
    <scope>NUCLEOTIDE SEQUENCE [LARGE SCALE GENOMIC DNA]</scope>
    <source>
        <strain evidence="3 4">DSM 11827</strain>
    </source>
</reference>
<keyword evidence="2" id="KW-0472">Membrane</keyword>
<feature type="compositionally biased region" description="Pro residues" evidence="1">
    <location>
        <begin position="484"/>
        <end position="502"/>
    </location>
</feature>
<evidence type="ECO:0000313" key="3">
    <source>
        <dbReference type="EMBL" id="CCA70024.1"/>
    </source>
</evidence>
<feature type="compositionally biased region" description="Basic and acidic residues" evidence="1">
    <location>
        <begin position="390"/>
        <end position="407"/>
    </location>
</feature>
<evidence type="ECO:0000313" key="4">
    <source>
        <dbReference type="Proteomes" id="UP000007148"/>
    </source>
</evidence>
<dbReference type="HOGENOM" id="CLU_506331_0_0_1"/>
<dbReference type="Gene3D" id="2.60.120.260">
    <property type="entry name" value="Galactose-binding domain-like"/>
    <property type="match status" value="2"/>
</dbReference>
<keyword evidence="2" id="KW-1133">Transmembrane helix</keyword>
<gene>
    <name evidence="3" type="ORF">PIIN_03964</name>
</gene>
<proteinExistence type="predicted"/>
<keyword evidence="2" id="KW-0812">Transmembrane</keyword>
<dbReference type="STRING" id="1109443.G4TFE7"/>
<evidence type="ECO:0000256" key="1">
    <source>
        <dbReference type="SAM" id="MobiDB-lite"/>
    </source>
</evidence>
<organism evidence="3 4">
    <name type="scientific">Serendipita indica (strain DSM 11827)</name>
    <name type="common">Root endophyte fungus</name>
    <name type="synonym">Piriformospora indica</name>
    <dbReference type="NCBI Taxonomy" id="1109443"/>
    <lineage>
        <taxon>Eukaryota</taxon>
        <taxon>Fungi</taxon>
        <taxon>Dikarya</taxon>
        <taxon>Basidiomycota</taxon>
        <taxon>Agaricomycotina</taxon>
        <taxon>Agaricomycetes</taxon>
        <taxon>Sebacinales</taxon>
        <taxon>Serendipitaceae</taxon>
        <taxon>Serendipita</taxon>
    </lineage>
</organism>
<dbReference type="AlphaFoldDB" id="G4TFE7"/>
<evidence type="ECO:0000256" key="2">
    <source>
        <dbReference type="SAM" id="Phobius"/>
    </source>
</evidence>
<dbReference type="Proteomes" id="UP000007148">
    <property type="component" value="Unassembled WGS sequence"/>
</dbReference>
<feature type="transmembrane region" description="Helical" evidence="2">
    <location>
        <begin position="294"/>
        <end position="316"/>
    </location>
</feature>
<accession>G4TFE7</accession>
<comment type="caution">
    <text evidence="3">The sequence shown here is derived from an EMBL/GenBank/DDBJ whole genome shotgun (WGS) entry which is preliminary data.</text>
</comment>
<dbReference type="OMA" id="TERNSAH"/>
<dbReference type="EMBL" id="CAFZ01000070">
    <property type="protein sequence ID" value="CCA70024.1"/>
    <property type="molecule type" value="Genomic_DNA"/>
</dbReference>
<dbReference type="eggNOG" id="ENOG502SJ6V">
    <property type="taxonomic scope" value="Eukaryota"/>
</dbReference>
<dbReference type="OrthoDB" id="2563669at2759"/>